<dbReference type="Gene3D" id="1.10.10.10">
    <property type="entry name" value="Winged helix-like DNA-binding domain superfamily/Winged helix DNA-binding domain"/>
    <property type="match status" value="2"/>
</dbReference>
<reference evidence="2" key="1">
    <citation type="submission" date="2012-10" db="EMBL/GenBank/DDBJ databases">
        <title>Towards defining the chloroviruses: a genomic journey through a genus of large DNA viruses.</title>
        <authorList>
            <person name="Jeanniard A."/>
            <person name="Dunigan D.D."/>
            <person name="Gurnon J.R."/>
            <person name="Agarkova I."/>
            <person name="Kang M."/>
            <person name="Vitek J."/>
            <person name="Duncan G."/>
            <person name="McClung O.W."/>
            <person name="Larsen M."/>
            <person name="Claverie J.-M."/>
            <person name="Van Etten J.L."/>
            <person name="Blanc G."/>
        </authorList>
    </citation>
    <scope>NUCLEOTIDE SEQUENCE</scope>
</reference>
<proteinExistence type="predicted"/>
<dbReference type="RefSeq" id="YP_009665525.1">
    <property type="nucleotide sequence ID" value="NC_043235.1"/>
</dbReference>
<dbReference type="SMART" id="SM00497">
    <property type="entry name" value="IENR1"/>
    <property type="match status" value="2"/>
</dbReference>
<accession>M1IK36</accession>
<dbReference type="InterPro" id="IPR036388">
    <property type="entry name" value="WH-like_DNA-bd_sf"/>
</dbReference>
<feature type="domain" description="Nuclease-associated modular DNA-binding 1" evidence="1">
    <location>
        <begin position="320"/>
        <end position="355"/>
    </location>
</feature>
<evidence type="ECO:0000259" key="1">
    <source>
        <dbReference type="Pfam" id="PF07453"/>
    </source>
</evidence>
<dbReference type="Gene3D" id="3.30.40.220">
    <property type="match status" value="2"/>
</dbReference>
<sequence>MNVRQNRRYEQKQNAIASVTQKKMLNEASWIQWFKEKTINKKRHYEMTAFDAFELMCRGCYYCGDIALGIDRLDSDKGHIVKNCVACCSSCNRSKSAIDPKTFVLQAVYRTTFEYPEREDIWHSEYTKNKPKPTTYKCNAKKQGKIYDLTTEQFAKLIIDACYYCHRTPTTYFGIDKIDSNGDYTADNCVTACASCNWAKWDQTIEDFIARERRITDKYLAGDFKDMPRVDKNASTRRLNTGKSTSGANNLRAKKVYKYALDGSFIRSYDSVSEAAEDVKGDDGSISKCATGYRKSASDFIWRYVYTETVEPYTGSKMNKVYRYALDGSFIRSYDSVSEAAKDIRGNSGHIAACARGDRKTASKFMWSSKPPVDSRIQYD</sequence>
<dbReference type="EMBL" id="JX997183">
    <property type="protein sequence ID" value="AGE58880.1"/>
    <property type="molecule type" value="Genomic_DNA"/>
</dbReference>
<evidence type="ECO:0000313" key="2">
    <source>
        <dbReference type="EMBL" id="AGE58880.1"/>
    </source>
</evidence>
<gene>
    <name evidence="2" type="primary">NYs-1_780L</name>
    <name evidence="2" type="ORF">PBCVNYs1_780L</name>
</gene>
<feature type="domain" description="Nuclease-associated modular DNA-binding 1" evidence="1">
    <location>
        <begin position="254"/>
        <end position="290"/>
    </location>
</feature>
<dbReference type="KEGG" id="vg:40525751"/>
<dbReference type="Pfam" id="PF07453">
    <property type="entry name" value="NUMOD1"/>
    <property type="match status" value="2"/>
</dbReference>
<dbReference type="InterPro" id="IPR003647">
    <property type="entry name" value="Intron_nuc_1_rpt"/>
</dbReference>
<dbReference type="GeneID" id="40525751"/>
<name>M1IK36_9PHYC</name>
<dbReference type="InterPro" id="IPR010896">
    <property type="entry name" value="NUMOD1"/>
</dbReference>
<protein>
    <recommendedName>
        <fullName evidence="1">Nuclease-associated modular DNA-binding 1 domain-containing protein</fullName>
    </recommendedName>
</protein>
<organism evidence="2">
    <name type="scientific">Paramecium bursaria Chlorella virus NYs1</name>
    <dbReference type="NCBI Taxonomy" id="83442"/>
    <lineage>
        <taxon>Viruses</taxon>
        <taxon>Varidnaviria</taxon>
        <taxon>Bamfordvirae</taxon>
        <taxon>Nucleocytoviricota</taxon>
        <taxon>Megaviricetes</taxon>
        <taxon>Algavirales</taxon>
        <taxon>Phycodnaviridae</taxon>
        <taxon>Chlorovirus</taxon>
        <taxon>Chlorovirus newyorkense</taxon>
    </lineage>
</organism>